<feature type="transmembrane region" description="Helical" evidence="10">
    <location>
        <begin position="428"/>
        <end position="448"/>
    </location>
</feature>
<comment type="subcellular location">
    <subcellularLocation>
        <location evidence="1">Cell membrane</location>
        <topology evidence="1">Multi-pass membrane protein</topology>
    </subcellularLocation>
</comment>
<feature type="transmembrane region" description="Helical" evidence="10">
    <location>
        <begin position="327"/>
        <end position="349"/>
    </location>
</feature>
<dbReference type="Pfam" id="PF01554">
    <property type="entry name" value="MatE"/>
    <property type="match status" value="2"/>
</dbReference>
<dbReference type="GO" id="GO:0006811">
    <property type="term" value="P:monoatomic ion transport"/>
    <property type="evidence" value="ECO:0007669"/>
    <property type="project" value="UniProtKB-KW"/>
</dbReference>
<dbReference type="GO" id="GO:0005886">
    <property type="term" value="C:plasma membrane"/>
    <property type="evidence" value="ECO:0007669"/>
    <property type="project" value="UniProtKB-SubCell"/>
</dbReference>
<proteinExistence type="predicted"/>
<keyword evidence="5 10" id="KW-0812">Transmembrane</keyword>
<evidence type="ECO:0000256" key="9">
    <source>
        <dbReference type="ARBA" id="ARBA00031636"/>
    </source>
</evidence>
<name>A0A662D2C2_UNCAE</name>
<dbReference type="InterPro" id="IPR002528">
    <property type="entry name" value="MATE_fam"/>
</dbReference>
<keyword evidence="4" id="KW-1003">Cell membrane</keyword>
<keyword evidence="6 10" id="KW-1133">Transmembrane helix</keyword>
<feature type="transmembrane region" description="Helical" evidence="10">
    <location>
        <begin position="369"/>
        <end position="389"/>
    </location>
</feature>
<dbReference type="EMBL" id="QMPY01000003">
    <property type="protein sequence ID" value="RLE08898.1"/>
    <property type="molecule type" value="Genomic_DNA"/>
</dbReference>
<dbReference type="InterPro" id="IPR048279">
    <property type="entry name" value="MdtK-like"/>
</dbReference>
<dbReference type="PANTHER" id="PTHR43298:SF2">
    <property type="entry name" value="FMN_FAD EXPORTER YEEO-RELATED"/>
    <property type="match status" value="1"/>
</dbReference>
<evidence type="ECO:0000256" key="5">
    <source>
        <dbReference type="ARBA" id="ARBA00022692"/>
    </source>
</evidence>
<evidence type="ECO:0000313" key="11">
    <source>
        <dbReference type="EMBL" id="RLE08898.1"/>
    </source>
</evidence>
<evidence type="ECO:0000256" key="10">
    <source>
        <dbReference type="SAM" id="Phobius"/>
    </source>
</evidence>
<keyword evidence="8 10" id="KW-0472">Membrane</keyword>
<dbReference type="NCBIfam" id="TIGR00797">
    <property type="entry name" value="matE"/>
    <property type="match status" value="1"/>
</dbReference>
<reference evidence="11 12" key="1">
    <citation type="submission" date="2018-06" db="EMBL/GenBank/DDBJ databases">
        <title>Extensive metabolic versatility and redundancy in microbially diverse, dynamic hydrothermal sediments.</title>
        <authorList>
            <person name="Dombrowski N."/>
            <person name="Teske A."/>
            <person name="Baker B.J."/>
        </authorList>
    </citation>
    <scope>NUCLEOTIDE SEQUENCE [LARGE SCALE GENOMIC DNA]</scope>
    <source>
        <strain evidence="11">B7_G13</strain>
    </source>
</reference>
<evidence type="ECO:0000256" key="8">
    <source>
        <dbReference type="ARBA" id="ARBA00023136"/>
    </source>
</evidence>
<comment type="caution">
    <text evidence="11">The sequence shown here is derived from an EMBL/GenBank/DDBJ whole genome shotgun (WGS) entry which is preliminary data.</text>
</comment>
<dbReference type="InterPro" id="IPR050222">
    <property type="entry name" value="MATE_MdtK"/>
</dbReference>
<feature type="transmembrane region" description="Helical" evidence="10">
    <location>
        <begin position="106"/>
        <end position="124"/>
    </location>
</feature>
<dbReference type="PIRSF" id="PIRSF006603">
    <property type="entry name" value="DinF"/>
    <property type="match status" value="1"/>
</dbReference>
<dbReference type="AlphaFoldDB" id="A0A662D2C2"/>
<evidence type="ECO:0000256" key="4">
    <source>
        <dbReference type="ARBA" id="ARBA00022475"/>
    </source>
</evidence>
<dbReference type="GO" id="GO:0042910">
    <property type="term" value="F:xenobiotic transmembrane transporter activity"/>
    <property type="evidence" value="ECO:0007669"/>
    <property type="project" value="InterPro"/>
</dbReference>
<dbReference type="PANTHER" id="PTHR43298">
    <property type="entry name" value="MULTIDRUG RESISTANCE PROTEIN NORM-RELATED"/>
    <property type="match status" value="1"/>
</dbReference>
<keyword evidence="2" id="KW-0813">Transport</keyword>
<evidence type="ECO:0000256" key="7">
    <source>
        <dbReference type="ARBA" id="ARBA00023065"/>
    </source>
</evidence>
<keyword evidence="3" id="KW-0050">Antiport</keyword>
<dbReference type="GO" id="GO:0015297">
    <property type="term" value="F:antiporter activity"/>
    <property type="evidence" value="ECO:0007669"/>
    <property type="project" value="UniProtKB-KW"/>
</dbReference>
<feature type="transmembrane region" description="Helical" evidence="10">
    <location>
        <begin position="58"/>
        <end position="86"/>
    </location>
</feature>
<sequence>MESPEITGRIGNRGDLTKGSIVKNIWRLAFPLIVGNLLNDAFNFIDMLFVGKLGPASIAAVAMSGVVVGIMIIAAIGIGAGAMAMVARFVGAKEFEKADHTTVQSLFMGIAYSIALALIGPPLSSPLLKILGAQPDVVLLGASYLKIVFVGSFTIFVFVLLASSLRGAGDALTPTKALALATFLNVALDPLFIFGIWKFPRMGVAGSSLATVISRGCGMVYLLHVFFTKKSVLHLNLKKLKPDFSVMYRIIKIGIFSSLEMLTWNMSGLIMMRIVAIYGTFVVAAYGIGMRMSNIILMPGFGIGQAAATLVGQNLGARKPDRAEKSAWLSVGFYQVIMVCGTIVFLLFSPQLISLFSTDSEVIQVGTDFLHLLSLGFIFMAFSTVLARAMAGAGDTLTPMVISGICLFGIRIPLSVFLSQGMNLAARGVWLGILISSIARGLIIAFWFGRGKWKYKMV</sequence>
<feature type="transmembrane region" description="Helical" evidence="10">
    <location>
        <begin position="401"/>
        <end position="422"/>
    </location>
</feature>
<feature type="transmembrane region" description="Helical" evidence="10">
    <location>
        <begin position="270"/>
        <end position="289"/>
    </location>
</feature>
<dbReference type="Proteomes" id="UP000277457">
    <property type="component" value="Unassembled WGS sequence"/>
</dbReference>
<evidence type="ECO:0000256" key="2">
    <source>
        <dbReference type="ARBA" id="ARBA00022448"/>
    </source>
</evidence>
<accession>A0A662D2C2</accession>
<protein>
    <recommendedName>
        <fullName evidence="9">Multidrug-efflux transporter</fullName>
    </recommendedName>
</protein>
<dbReference type="CDD" id="cd13137">
    <property type="entry name" value="MATE_NorM_like"/>
    <property type="match status" value="1"/>
</dbReference>
<feature type="transmembrane region" description="Helical" evidence="10">
    <location>
        <begin position="144"/>
        <end position="165"/>
    </location>
</feature>
<feature type="transmembrane region" description="Helical" evidence="10">
    <location>
        <begin position="177"/>
        <end position="197"/>
    </location>
</feature>
<feature type="transmembrane region" description="Helical" evidence="10">
    <location>
        <begin position="203"/>
        <end position="226"/>
    </location>
</feature>
<keyword evidence="7" id="KW-0406">Ion transport</keyword>
<evidence type="ECO:0000256" key="6">
    <source>
        <dbReference type="ARBA" id="ARBA00022989"/>
    </source>
</evidence>
<gene>
    <name evidence="11" type="ORF">DRZ78_00185</name>
</gene>
<evidence type="ECO:0000256" key="3">
    <source>
        <dbReference type="ARBA" id="ARBA00022449"/>
    </source>
</evidence>
<organism evidence="11 12">
    <name type="scientific">Aerophobetes bacterium</name>
    <dbReference type="NCBI Taxonomy" id="2030807"/>
    <lineage>
        <taxon>Bacteria</taxon>
        <taxon>Candidatus Aerophobota</taxon>
    </lineage>
</organism>
<evidence type="ECO:0000313" key="12">
    <source>
        <dbReference type="Proteomes" id="UP000277457"/>
    </source>
</evidence>
<evidence type="ECO:0000256" key="1">
    <source>
        <dbReference type="ARBA" id="ARBA00004651"/>
    </source>
</evidence>